<feature type="chain" id="PRO_5043000135" description="DUF7042 domain-containing protein" evidence="1">
    <location>
        <begin position="24"/>
        <end position="334"/>
    </location>
</feature>
<sequence length="334" mass="36982">MEIAIYQLIFTALLVSTFTDVSGNCIFPDYLRGHWISSSLGEVSFNSTYLDGITAFTFGKLTFQCEDNNGTKYFLKSETTTFANTKFTAYVCLDLRKVTEDKIYYYRATTKDKSFDNERIIVTSSTVNVSMEEVCNEPEPYNPGSYSLLIRSEVLNTSEITCPNIVRGEYEVTNITKDGTQECPSGISLDVCSVKTHLYFNISSCSPDIPSATRCMFATETDNVTYLTVYSDTDNKFRCVAASEEGNTVFLSQKEGDCSENQNGTSVAPLGYLMELMLINNGTAHCREVVTEGPNNDKPTTTAPPKGGAEAISTKWVIPMIAVLTTFLQFFASL</sequence>
<proteinExistence type="predicted"/>
<protein>
    <recommendedName>
        <fullName evidence="2">DUF7042 domain-containing protein</fullName>
    </recommendedName>
</protein>
<feature type="signal peptide" evidence="1">
    <location>
        <begin position="1"/>
        <end position="23"/>
    </location>
</feature>
<accession>A0AAN8P4M8</accession>
<organism evidence="3 4">
    <name type="scientific">Patella caerulea</name>
    <name type="common">Rayed Mediterranean limpet</name>
    <dbReference type="NCBI Taxonomy" id="87958"/>
    <lineage>
        <taxon>Eukaryota</taxon>
        <taxon>Metazoa</taxon>
        <taxon>Spiralia</taxon>
        <taxon>Lophotrochozoa</taxon>
        <taxon>Mollusca</taxon>
        <taxon>Gastropoda</taxon>
        <taxon>Patellogastropoda</taxon>
        <taxon>Patelloidea</taxon>
        <taxon>Patellidae</taxon>
        <taxon>Patella</taxon>
    </lineage>
</organism>
<gene>
    <name evidence="3" type="ORF">SNE40_018826</name>
</gene>
<comment type="caution">
    <text evidence="3">The sequence shown here is derived from an EMBL/GenBank/DDBJ whole genome shotgun (WGS) entry which is preliminary data.</text>
</comment>
<evidence type="ECO:0000256" key="1">
    <source>
        <dbReference type="SAM" id="SignalP"/>
    </source>
</evidence>
<reference evidence="3 4" key="1">
    <citation type="submission" date="2024-01" db="EMBL/GenBank/DDBJ databases">
        <title>The genome of the rayed Mediterranean limpet Patella caerulea (Linnaeus, 1758).</title>
        <authorList>
            <person name="Anh-Thu Weber A."/>
            <person name="Halstead-Nussloch G."/>
        </authorList>
    </citation>
    <scope>NUCLEOTIDE SEQUENCE [LARGE SCALE GENOMIC DNA]</scope>
    <source>
        <strain evidence="3">AATW-2023a</strain>
        <tissue evidence="3">Whole specimen</tissue>
    </source>
</reference>
<evidence type="ECO:0000313" key="3">
    <source>
        <dbReference type="EMBL" id="KAK6170427.1"/>
    </source>
</evidence>
<dbReference type="InterPro" id="IPR055470">
    <property type="entry name" value="DUF7042"/>
</dbReference>
<dbReference type="AlphaFoldDB" id="A0AAN8P4M8"/>
<keyword evidence="1" id="KW-0732">Signal</keyword>
<dbReference type="EMBL" id="JAZGQO010000014">
    <property type="protein sequence ID" value="KAK6170427.1"/>
    <property type="molecule type" value="Genomic_DNA"/>
</dbReference>
<dbReference type="Pfam" id="PF23069">
    <property type="entry name" value="DUF7042"/>
    <property type="match status" value="1"/>
</dbReference>
<evidence type="ECO:0000313" key="4">
    <source>
        <dbReference type="Proteomes" id="UP001347796"/>
    </source>
</evidence>
<feature type="domain" description="DUF7042" evidence="2">
    <location>
        <begin position="160"/>
        <end position="265"/>
    </location>
</feature>
<dbReference type="Proteomes" id="UP001347796">
    <property type="component" value="Unassembled WGS sequence"/>
</dbReference>
<keyword evidence="4" id="KW-1185">Reference proteome</keyword>
<name>A0AAN8P4M8_PATCE</name>
<evidence type="ECO:0000259" key="2">
    <source>
        <dbReference type="Pfam" id="PF23069"/>
    </source>
</evidence>